<dbReference type="SUPFAM" id="SSF141868">
    <property type="entry name" value="EAL domain-like"/>
    <property type="match status" value="1"/>
</dbReference>
<dbReference type="InterPro" id="IPR050706">
    <property type="entry name" value="Cyclic-di-GMP_PDE-like"/>
</dbReference>
<dbReference type="Gene3D" id="3.20.20.450">
    <property type="entry name" value="EAL domain"/>
    <property type="match status" value="1"/>
</dbReference>
<dbReference type="PANTHER" id="PTHR33121:SF71">
    <property type="entry name" value="OXYGEN SENSOR PROTEIN DOSP"/>
    <property type="match status" value="1"/>
</dbReference>
<feature type="non-terminal residue" evidence="2">
    <location>
        <position position="1"/>
    </location>
</feature>
<organism evidence="2">
    <name type="scientific">hydrothermal vent metagenome</name>
    <dbReference type="NCBI Taxonomy" id="652676"/>
    <lineage>
        <taxon>unclassified sequences</taxon>
        <taxon>metagenomes</taxon>
        <taxon>ecological metagenomes</taxon>
    </lineage>
</organism>
<dbReference type="InterPro" id="IPR035919">
    <property type="entry name" value="EAL_sf"/>
</dbReference>
<accession>A0A3B0X1I0</accession>
<dbReference type="PANTHER" id="PTHR33121">
    <property type="entry name" value="CYCLIC DI-GMP PHOSPHODIESTERASE PDEF"/>
    <property type="match status" value="1"/>
</dbReference>
<dbReference type="InterPro" id="IPR001633">
    <property type="entry name" value="EAL_dom"/>
</dbReference>
<name>A0A3B0X1I0_9ZZZZ</name>
<proteinExistence type="predicted"/>
<feature type="domain" description="EAL" evidence="1">
    <location>
        <begin position="12"/>
        <end position="265"/>
    </location>
</feature>
<dbReference type="PROSITE" id="PS50883">
    <property type="entry name" value="EAL"/>
    <property type="match status" value="1"/>
</dbReference>
<dbReference type="SMART" id="SM00052">
    <property type="entry name" value="EAL"/>
    <property type="match status" value="1"/>
</dbReference>
<reference evidence="2" key="1">
    <citation type="submission" date="2018-06" db="EMBL/GenBank/DDBJ databases">
        <authorList>
            <person name="Zhirakovskaya E."/>
        </authorList>
    </citation>
    <scope>NUCLEOTIDE SEQUENCE</scope>
</reference>
<evidence type="ECO:0000313" key="2">
    <source>
        <dbReference type="EMBL" id="VAW61631.1"/>
    </source>
</evidence>
<dbReference type="GO" id="GO:0071111">
    <property type="term" value="F:cyclic-guanylate-specific phosphodiesterase activity"/>
    <property type="evidence" value="ECO:0007669"/>
    <property type="project" value="InterPro"/>
</dbReference>
<dbReference type="EMBL" id="UOFJ01000046">
    <property type="protein sequence ID" value="VAW61631.1"/>
    <property type="molecule type" value="Genomic_DNA"/>
</dbReference>
<dbReference type="CDD" id="cd01948">
    <property type="entry name" value="EAL"/>
    <property type="match status" value="1"/>
</dbReference>
<dbReference type="Pfam" id="PF00563">
    <property type="entry name" value="EAL"/>
    <property type="match status" value="1"/>
</dbReference>
<sequence length="265" mass="30052">YEPQEDTHNVRKLALMSDFREAIEKQKLELFYQPKIDIANNTVIGVEALLRWNHAERGYIDPEEFIPLAEQTGLIKPLTGWVLQEAIRQCSVWDGGNFKLSMAVNLSVHNLHDVTLLEKIKKSISENKFPAELLTLELTESDIMTDPIRARKTLKQMSDMGIKLSIDDFGTGYSSLSYLKQLPVDEIKIDRSFVMEMTKDDDDAAIVRATIDLAHNMGLRVVAEGVQDSETLAALKTLECDVAQGFYISKPLKVQDFESWVKAYN</sequence>
<dbReference type="AlphaFoldDB" id="A0A3B0X1I0"/>
<evidence type="ECO:0000259" key="1">
    <source>
        <dbReference type="PROSITE" id="PS50883"/>
    </source>
</evidence>
<dbReference type="FunFam" id="3.20.20.450:FF:000001">
    <property type="entry name" value="Cyclic di-GMP phosphodiesterase yahA"/>
    <property type="match status" value="1"/>
</dbReference>
<protein>
    <submittedName>
        <fullName evidence="2">Diguanylate cyclase/phosphodiesterase (GGDEF &amp; EAL domains) with PAS/PAC sensor(S)</fullName>
    </submittedName>
</protein>
<gene>
    <name evidence="2" type="ORF">MNBD_GAMMA10-1888</name>
</gene>